<keyword evidence="7" id="KW-1185">Reference proteome</keyword>
<keyword evidence="3" id="KW-0256">Endoplasmic reticulum</keyword>
<comment type="subcellular location">
    <subcellularLocation>
        <location evidence="1">Endoplasmic reticulum membrane</location>
        <topology evidence="1">Single-pass membrane protein</topology>
    </subcellularLocation>
</comment>
<gene>
    <name evidence="6" type="ORF">BST63_03925</name>
</gene>
<dbReference type="Proteomes" id="UP000193884">
    <property type="component" value="Unassembled WGS sequence"/>
</dbReference>
<dbReference type="InterPro" id="IPR013969">
    <property type="entry name" value="Oligosacch_biosynth_Alg14"/>
</dbReference>
<dbReference type="PANTHER" id="PTHR12154">
    <property type="entry name" value="GLYCOSYL TRANSFERASE-RELATED"/>
    <property type="match status" value="1"/>
</dbReference>
<dbReference type="PANTHER" id="PTHR12154:SF4">
    <property type="entry name" value="UDP-N-ACETYLGLUCOSAMINE TRANSFERASE SUBUNIT ALG14 HOMOLOG"/>
    <property type="match status" value="1"/>
</dbReference>
<evidence type="ECO:0000313" key="6">
    <source>
        <dbReference type="EMBL" id="OSJ34297.1"/>
    </source>
</evidence>
<evidence type="ECO:0000256" key="5">
    <source>
        <dbReference type="ARBA" id="ARBA00023136"/>
    </source>
</evidence>
<evidence type="ECO:0008006" key="8">
    <source>
        <dbReference type="Google" id="ProtNLM"/>
    </source>
</evidence>
<comment type="caution">
    <text evidence="6">The sequence shown here is derived from an EMBL/GenBank/DDBJ whole genome shotgun (WGS) entry which is preliminary data.</text>
</comment>
<evidence type="ECO:0000313" key="7">
    <source>
        <dbReference type="Proteomes" id="UP000193884"/>
    </source>
</evidence>
<keyword evidence="4" id="KW-1133">Transmembrane helix</keyword>
<reference evidence="6 7" key="1">
    <citation type="submission" date="2017-03" db="EMBL/GenBank/DDBJ databases">
        <title>Whole genome sequences of fourteen strains of Bradyrhizobium canariense and one strain of Bradyrhizobium japonicum isolated from Lupinus (Papilionoideae: Genisteae) species in Algeria.</title>
        <authorList>
            <person name="Crovadore J."/>
            <person name="Chekireb D."/>
            <person name="Brachmann A."/>
            <person name="Chablais R."/>
            <person name="Cochard B."/>
            <person name="Lefort F."/>
        </authorList>
    </citation>
    <scope>NUCLEOTIDE SEQUENCE [LARGE SCALE GENOMIC DNA]</scope>
    <source>
        <strain evidence="6 7">UBMAN05</strain>
    </source>
</reference>
<dbReference type="SUPFAM" id="SSF53756">
    <property type="entry name" value="UDP-Glycosyltransferase/glycogen phosphorylase"/>
    <property type="match status" value="1"/>
</dbReference>
<name>A0ABX3XAK8_9BRAD</name>
<protein>
    <recommendedName>
        <fullName evidence="8">Oligosaccharide biosynthesis protein Alg14 like</fullName>
    </recommendedName>
</protein>
<sequence>MQTPINSFPTKASNSVRCARTCFHHRFSDRSVRPIDAYRSADRAVLCQCWGAIVSNKVLVVASGGGHWIQMRRLLPAFDGLEVAFVSVHSAYAEQVSGSRFYAVRDVTRWDRIGLAILVAQLTLILLRERPQVVVTTGSAPGMISLALAKCLLRSKTMWIDSIANCEQISLSGMRAKRFCDVWLTQWPHLQRAHGPEFWGAVL</sequence>
<evidence type="ECO:0000256" key="4">
    <source>
        <dbReference type="ARBA" id="ARBA00022989"/>
    </source>
</evidence>
<accession>A0ABX3XAK8</accession>
<proteinExistence type="predicted"/>
<dbReference type="EMBL" id="NAFK01000125">
    <property type="protein sequence ID" value="OSJ34297.1"/>
    <property type="molecule type" value="Genomic_DNA"/>
</dbReference>
<evidence type="ECO:0000256" key="3">
    <source>
        <dbReference type="ARBA" id="ARBA00022824"/>
    </source>
</evidence>
<keyword evidence="5" id="KW-0472">Membrane</keyword>
<keyword evidence="2" id="KW-0812">Transmembrane</keyword>
<dbReference type="Pfam" id="PF08660">
    <property type="entry name" value="Alg14"/>
    <property type="match status" value="1"/>
</dbReference>
<organism evidence="6 7">
    <name type="scientific">Bradyrhizobium canariense</name>
    <dbReference type="NCBI Taxonomy" id="255045"/>
    <lineage>
        <taxon>Bacteria</taxon>
        <taxon>Pseudomonadati</taxon>
        <taxon>Pseudomonadota</taxon>
        <taxon>Alphaproteobacteria</taxon>
        <taxon>Hyphomicrobiales</taxon>
        <taxon>Nitrobacteraceae</taxon>
        <taxon>Bradyrhizobium</taxon>
    </lineage>
</organism>
<evidence type="ECO:0000256" key="2">
    <source>
        <dbReference type="ARBA" id="ARBA00022692"/>
    </source>
</evidence>
<evidence type="ECO:0000256" key="1">
    <source>
        <dbReference type="ARBA" id="ARBA00004389"/>
    </source>
</evidence>